<evidence type="ECO:0000313" key="2">
    <source>
        <dbReference type="Proteomes" id="UP000006322"/>
    </source>
</evidence>
<dbReference type="Proteomes" id="UP000006322">
    <property type="component" value="Unassembled WGS sequence"/>
</dbReference>
<dbReference type="InterPro" id="IPR007434">
    <property type="entry name" value="FemAB-like"/>
</dbReference>
<dbReference type="Pfam" id="PF04339">
    <property type="entry name" value="FemAB_like"/>
    <property type="match status" value="1"/>
</dbReference>
<evidence type="ECO:0008006" key="3">
    <source>
        <dbReference type="Google" id="ProtNLM"/>
    </source>
</evidence>
<proteinExistence type="predicted"/>
<sequence>MRQTFNFKFLSSIEQIDSESWHALAHNSDPFHQYAFIEALERSSSVEPKTGWHPQHLTIYQGETLVGILPLYIKNHSYGEYVFDFAWANTYREYGLNYYPKLVCAIPFTPVSGSRLLVKNEVDQDQLIPQLCKAIQKHAIQNGLSSMHWLFVPEPLSTALNKEQHMVRRAVQFQWFNRNFRNYDDFSATLTSRRRKSIRNERRKVQEQDVQVERIYGANINPEHIDFFYQCYQQTYLKRSGHRGYLNRDFFTRLYHSMQSNILLVIATRNGQPLASAFYLFDDKQLYGRYWGALEDVNNLHYECCYYQGIEFCIEHNISSFNPGTQGEHKILRGFEPIYCYSNHWLAEAAFQDGVRRFLRQEDSNIETYKANAAELLPFKIISDN</sequence>
<gene>
    <name evidence="1" type="ORF">GPLA_2460</name>
</gene>
<dbReference type="PANTHER" id="PTHR47017">
    <property type="entry name" value="ACYL-COA"/>
    <property type="match status" value="1"/>
</dbReference>
<comment type="caution">
    <text evidence="1">The sequence shown here is derived from an EMBL/GenBank/DDBJ whole genome shotgun (WGS) entry which is preliminary data.</text>
</comment>
<dbReference type="PANTHER" id="PTHR47017:SF1">
    <property type="entry name" value="ACYL-COA"/>
    <property type="match status" value="1"/>
</dbReference>
<reference evidence="2" key="1">
    <citation type="journal article" date="2014" name="Environ. Microbiol.">
        <title>Comparative genomics of the marine bacterial genus Glaciecola reveals the high degree of genomic diversity and genomic characteristic for cold adaptation.</title>
        <authorList>
            <person name="Qin Q.L."/>
            <person name="Xie B.B."/>
            <person name="Yu Y."/>
            <person name="Shu Y.L."/>
            <person name="Rong J.C."/>
            <person name="Zhang Y.J."/>
            <person name="Zhao D.L."/>
            <person name="Chen X.L."/>
            <person name="Zhang X.Y."/>
            <person name="Chen B."/>
            <person name="Zhou B.C."/>
            <person name="Zhang Y.Z."/>
        </authorList>
    </citation>
    <scope>NUCLEOTIDE SEQUENCE [LARGE SCALE GENOMIC DNA]</scope>
    <source>
        <strain evidence="2">LMG 21857</strain>
    </source>
</reference>
<dbReference type="RefSeq" id="WP_007105141.1">
    <property type="nucleotide sequence ID" value="NZ_BAER01000058.1"/>
</dbReference>
<dbReference type="EMBL" id="BAER01000058">
    <property type="protein sequence ID" value="GAC33362.1"/>
    <property type="molecule type" value="Genomic_DNA"/>
</dbReference>
<organism evidence="1 2">
    <name type="scientific">Paraglaciecola polaris LMG 21857</name>
    <dbReference type="NCBI Taxonomy" id="1129793"/>
    <lineage>
        <taxon>Bacteria</taxon>
        <taxon>Pseudomonadati</taxon>
        <taxon>Pseudomonadota</taxon>
        <taxon>Gammaproteobacteria</taxon>
        <taxon>Alteromonadales</taxon>
        <taxon>Alteromonadaceae</taxon>
        <taxon>Paraglaciecola</taxon>
    </lineage>
</organism>
<accession>K6ZSV4</accession>
<dbReference type="OrthoDB" id="9776898at2"/>
<dbReference type="STRING" id="1129793.GPLA_2460"/>
<keyword evidence="2" id="KW-1185">Reference proteome</keyword>
<dbReference type="SUPFAM" id="SSF55729">
    <property type="entry name" value="Acyl-CoA N-acyltransferases (Nat)"/>
    <property type="match status" value="1"/>
</dbReference>
<dbReference type="InterPro" id="IPR016181">
    <property type="entry name" value="Acyl_CoA_acyltransferase"/>
</dbReference>
<name>K6ZSV4_9ALTE</name>
<protein>
    <recommendedName>
        <fullName evidence="3">BioF2-like acetyltransferase domain-containing protein</fullName>
    </recommendedName>
</protein>
<dbReference type="Gene3D" id="3.40.630.30">
    <property type="match status" value="1"/>
</dbReference>
<dbReference type="AlphaFoldDB" id="K6ZSV4"/>
<evidence type="ECO:0000313" key="1">
    <source>
        <dbReference type="EMBL" id="GAC33362.1"/>
    </source>
</evidence>